<keyword evidence="2" id="KW-1185">Reference proteome</keyword>
<comment type="caution">
    <text evidence="1">The sequence shown here is derived from an EMBL/GenBank/DDBJ whole genome shotgun (WGS) entry which is preliminary data.</text>
</comment>
<feature type="non-terminal residue" evidence="1">
    <location>
        <position position="1"/>
    </location>
</feature>
<dbReference type="EMBL" id="JACEIK010001608">
    <property type="protein sequence ID" value="MCD7470786.1"/>
    <property type="molecule type" value="Genomic_DNA"/>
</dbReference>
<proteinExistence type="predicted"/>
<gene>
    <name evidence="1" type="ORF">HAX54_010902</name>
</gene>
<protein>
    <submittedName>
        <fullName evidence="1">Uncharacterized protein</fullName>
    </submittedName>
</protein>
<evidence type="ECO:0000313" key="1">
    <source>
        <dbReference type="EMBL" id="MCD7470786.1"/>
    </source>
</evidence>
<organism evidence="1 2">
    <name type="scientific">Datura stramonium</name>
    <name type="common">Jimsonweed</name>
    <name type="synonym">Common thornapple</name>
    <dbReference type="NCBI Taxonomy" id="4076"/>
    <lineage>
        <taxon>Eukaryota</taxon>
        <taxon>Viridiplantae</taxon>
        <taxon>Streptophyta</taxon>
        <taxon>Embryophyta</taxon>
        <taxon>Tracheophyta</taxon>
        <taxon>Spermatophyta</taxon>
        <taxon>Magnoliopsida</taxon>
        <taxon>eudicotyledons</taxon>
        <taxon>Gunneridae</taxon>
        <taxon>Pentapetalae</taxon>
        <taxon>asterids</taxon>
        <taxon>lamiids</taxon>
        <taxon>Solanales</taxon>
        <taxon>Solanaceae</taxon>
        <taxon>Solanoideae</taxon>
        <taxon>Datureae</taxon>
        <taxon>Datura</taxon>
    </lineage>
</organism>
<sequence>FVDSNIMSIFGVDRVSYCLSSVIATRQLAVRTTSEAINYLWSYDATLVTELLNCLHGHIE</sequence>
<reference evidence="1 2" key="1">
    <citation type="journal article" date="2021" name="BMC Genomics">
        <title>Datura genome reveals duplications of psychoactive alkaloid biosynthetic genes and high mutation rate following tissue culture.</title>
        <authorList>
            <person name="Rajewski A."/>
            <person name="Carter-House D."/>
            <person name="Stajich J."/>
            <person name="Litt A."/>
        </authorList>
    </citation>
    <scope>NUCLEOTIDE SEQUENCE [LARGE SCALE GENOMIC DNA]</scope>
    <source>
        <strain evidence="1">AR-01</strain>
    </source>
</reference>
<name>A0ABS8TH32_DATST</name>
<accession>A0ABS8TH32</accession>
<feature type="non-terminal residue" evidence="1">
    <location>
        <position position="60"/>
    </location>
</feature>
<dbReference type="Proteomes" id="UP000823775">
    <property type="component" value="Unassembled WGS sequence"/>
</dbReference>
<evidence type="ECO:0000313" key="2">
    <source>
        <dbReference type="Proteomes" id="UP000823775"/>
    </source>
</evidence>